<dbReference type="InterPro" id="IPR024982">
    <property type="entry name" value="Rax2-like_C"/>
</dbReference>
<dbReference type="AlphaFoldDB" id="A0A7S0QBW2"/>
<name>A0A7S0QBW2_9CRYP</name>
<evidence type="ECO:0000259" key="1">
    <source>
        <dbReference type="Pfam" id="PF12768"/>
    </source>
</evidence>
<sequence>MDLLIVGGAFQHVYTQTRSIPTSSEIVEGITGIAAWNGSHWFSIIENSPSVVHCILVDRTLMYVSGDFTGFGNQVAVLNGTSISFLCETQLPFICGVLGGEVYAMAVMNNDLFVGGSFTQAGNSNAQKLARWDGTQWFSVASLNGIVYALHIFGERLIIGGEFTSCDRRSALHIAEYSEGSCSGFSEGLNGPVYALSGVGNCLYLCGMFNATSMQQRLHNIPIQNVVRWCVDDTSSTTLEAIDWGELNSKACKGITQL</sequence>
<dbReference type="GO" id="GO:1902929">
    <property type="term" value="C:plasma membrane of growing cell tip"/>
    <property type="evidence" value="ECO:0007669"/>
    <property type="project" value="TreeGrafter"/>
</dbReference>
<dbReference type="PANTHER" id="PTHR31778">
    <property type="entry name" value="BUD SITE SELECTION PROTEIN RAX2"/>
    <property type="match status" value="1"/>
</dbReference>
<feature type="domain" description="Rax2-like C-terminal" evidence="1">
    <location>
        <begin position="101"/>
        <end position="199"/>
    </location>
</feature>
<gene>
    <name evidence="2" type="ORF">CCUR1050_LOCUS6900</name>
</gene>
<evidence type="ECO:0000313" key="2">
    <source>
        <dbReference type="EMBL" id="CAD8629221.1"/>
    </source>
</evidence>
<accession>A0A7S0QBW2</accession>
<dbReference type="PANTHER" id="PTHR31778:SF2">
    <property type="entry name" value="BUD SITE SELECTION PROTEIN RAX2"/>
    <property type="match status" value="1"/>
</dbReference>
<dbReference type="EMBL" id="HBEZ01012544">
    <property type="protein sequence ID" value="CAD8629221.1"/>
    <property type="molecule type" value="Transcribed_RNA"/>
</dbReference>
<organism evidence="2">
    <name type="scientific">Cryptomonas curvata</name>
    <dbReference type="NCBI Taxonomy" id="233186"/>
    <lineage>
        <taxon>Eukaryota</taxon>
        <taxon>Cryptophyceae</taxon>
        <taxon>Cryptomonadales</taxon>
        <taxon>Cryptomonadaceae</taxon>
        <taxon>Cryptomonas</taxon>
    </lineage>
</organism>
<dbReference type="Pfam" id="PF12768">
    <property type="entry name" value="Rax2"/>
    <property type="match status" value="1"/>
</dbReference>
<proteinExistence type="predicted"/>
<protein>
    <recommendedName>
        <fullName evidence="1">Rax2-like C-terminal domain-containing protein</fullName>
    </recommendedName>
</protein>
<reference evidence="2" key="1">
    <citation type="submission" date="2021-01" db="EMBL/GenBank/DDBJ databases">
        <authorList>
            <person name="Corre E."/>
            <person name="Pelletier E."/>
            <person name="Niang G."/>
            <person name="Scheremetjew M."/>
            <person name="Finn R."/>
            <person name="Kale V."/>
            <person name="Holt S."/>
            <person name="Cochrane G."/>
            <person name="Meng A."/>
            <person name="Brown T."/>
            <person name="Cohen L."/>
        </authorList>
    </citation>
    <scope>NUCLEOTIDE SEQUENCE</scope>
    <source>
        <strain evidence="2">CCAP979/52</strain>
    </source>
</reference>